<keyword evidence="3" id="KW-1185">Reference proteome</keyword>
<dbReference type="Proteomes" id="UP000789405">
    <property type="component" value="Unassembled WGS sequence"/>
</dbReference>
<organism evidence="2 3">
    <name type="scientific">Dentiscutata erythropus</name>
    <dbReference type="NCBI Taxonomy" id="1348616"/>
    <lineage>
        <taxon>Eukaryota</taxon>
        <taxon>Fungi</taxon>
        <taxon>Fungi incertae sedis</taxon>
        <taxon>Mucoromycota</taxon>
        <taxon>Glomeromycotina</taxon>
        <taxon>Glomeromycetes</taxon>
        <taxon>Diversisporales</taxon>
        <taxon>Gigasporaceae</taxon>
        <taxon>Dentiscutata</taxon>
    </lineage>
</organism>
<dbReference type="AlphaFoldDB" id="A0A9N8Z3Y7"/>
<evidence type="ECO:0000313" key="2">
    <source>
        <dbReference type="EMBL" id="CAG8474782.1"/>
    </source>
</evidence>
<evidence type="ECO:0000256" key="1">
    <source>
        <dbReference type="SAM" id="MobiDB-lite"/>
    </source>
</evidence>
<sequence length="47" mass="5493">MPILSLHIFIQRYTACRTGPLRSTTNTKSITPWKTGETGEMWRNKRN</sequence>
<proteinExistence type="predicted"/>
<comment type="caution">
    <text evidence="2">The sequence shown here is derived from an EMBL/GenBank/DDBJ whole genome shotgun (WGS) entry which is preliminary data.</text>
</comment>
<evidence type="ECO:0000313" key="3">
    <source>
        <dbReference type="Proteomes" id="UP000789405"/>
    </source>
</evidence>
<accession>A0A9N8Z3Y7</accession>
<gene>
    <name evidence="2" type="ORF">DERYTH_LOCUS1632</name>
</gene>
<reference evidence="2" key="1">
    <citation type="submission" date="2021-06" db="EMBL/GenBank/DDBJ databases">
        <authorList>
            <person name="Kallberg Y."/>
            <person name="Tangrot J."/>
            <person name="Rosling A."/>
        </authorList>
    </citation>
    <scope>NUCLEOTIDE SEQUENCE</scope>
    <source>
        <strain evidence="2">MA453B</strain>
    </source>
</reference>
<feature type="region of interest" description="Disordered" evidence="1">
    <location>
        <begin position="24"/>
        <end position="47"/>
    </location>
</feature>
<protein>
    <submittedName>
        <fullName evidence="2">21224_t:CDS:1</fullName>
    </submittedName>
</protein>
<name>A0A9N8Z3Y7_9GLOM</name>
<dbReference type="EMBL" id="CAJVPY010000468">
    <property type="protein sequence ID" value="CAG8474782.1"/>
    <property type="molecule type" value="Genomic_DNA"/>
</dbReference>